<dbReference type="Gene3D" id="1.10.150.240">
    <property type="entry name" value="Putative phosphatase, domain 2"/>
    <property type="match status" value="1"/>
</dbReference>
<dbReference type="InParanoid" id="A0A0D2J0W4"/>
<evidence type="ECO:0000313" key="1">
    <source>
        <dbReference type="EMBL" id="KIX11889.1"/>
    </source>
</evidence>
<dbReference type="GO" id="GO:0005829">
    <property type="term" value="C:cytosol"/>
    <property type="evidence" value="ECO:0007669"/>
    <property type="project" value="TreeGrafter"/>
</dbReference>
<evidence type="ECO:0000313" key="2">
    <source>
        <dbReference type="Proteomes" id="UP000032233"/>
    </source>
</evidence>
<dbReference type="Gene3D" id="3.40.50.1000">
    <property type="entry name" value="HAD superfamily/HAD-like"/>
    <property type="match status" value="1"/>
</dbReference>
<dbReference type="InterPro" id="IPR041492">
    <property type="entry name" value="HAD_2"/>
</dbReference>
<dbReference type="CDD" id="cd04302">
    <property type="entry name" value="HAD_5NT"/>
    <property type="match status" value="1"/>
</dbReference>
<gene>
    <name evidence="1" type="ORF">X474_21970</name>
</gene>
<dbReference type="InterPro" id="IPR050155">
    <property type="entry name" value="HAD-like_hydrolase_sf"/>
</dbReference>
<dbReference type="PANTHER" id="PTHR43434">
    <property type="entry name" value="PHOSPHOGLYCOLATE PHOSPHATASE"/>
    <property type="match status" value="1"/>
</dbReference>
<protein>
    <submittedName>
        <fullName evidence="1">Hydrolase</fullName>
    </submittedName>
</protein>
<dbReference type="SUPFAM" id="SSF56784">
    <property type="entry name" value="HAD-like"/>
    <property type="match status" value="1"/>
</dbReference>
<dbReference type="GO" id="GO:0016787">
    <property type="term" value="F:hydrolase activity"/>
    <property type="evidence" value="ECO:0007669"/>
    <property type="project" value="UniProtKB-KW"/>
</dbReference>
<comment type="caution">
    <text evidence="1">The sequence shown here is derived from an EMBL/GenBank/DDBJ whole genome shotgun (WGS) entry which is preliminary data.</text>
</comment>
<dbReference type="Pfam" id="PF13419">
    <property type="entry name" value="HAD_2"/>
    <property type="match status" value="1"/>
</dbReference>
<dbReference type="AlphaFoldDB" id="A0A0D2J0W4"/>
<reference evidence="1 2" key="1">
    <citation type="submission" date="2013-11" db="EMBL/GenBank/DDBJ databases">
        <title>Metagenomic analysis of a methanogenic consortium involved in long chain n-alkane degradation.</title>
        <authorList>
            <person name="Davidova I.A."/>
            <person name="Callaghan A.V."/>
            <person name="Wawrik B."/>
            <person name="Pruitt S."/>
            <person name="Marks C."/>
            <person name="Duncan K.E."/>
            <person name="Suflita J.M."/>
        </authorList>
    </citation>
    <scope>NUCLEOTIDE SEQUENCE [LARGE SCALE GENOMIC DNA]</scope>
    <source>
        <strain evidence="1 2">SPR</strain>
    </source>
</reference>
<name>A0A0D2J0W4_9BACT</name>
<dbReference type="InterPro" id="IPR036412">
    <property type="entry name" value="HAD-like_sf"/>
</dbReference>
<dbReference type="InterPro" id="IPR023198">
    <property type="entry name" value="PGP-like_dom2"/>
</dbReference>
<dbReference type="GO" id="GO:0004713">
    <property type="term" value="F:protein tyrosine kinase activity"/>
    <property type="evidence" value="ECO:0007669"/>
    <property type="project" value="TreeGrafter"/>
</dbReference>
<dbReference type="PATRIC" id="fig|1429043.3.peg.4659"/>
<organism evidence="1 2">
    <name type="scientific">Dethiosulfatarculus sandiegensis</name>
    <dbReference type="NCBI Taxonomy" id="1429043"/>
    <lineage>
        <taxon>Bacteria</taxon>
        <taxon>Pseudomonadati</taxon>
        <taxon>Thermodesulfobacteriota</taxon>
        <taxon>Desulfarculia</taxon>
        <taxon>Desulfarculales</taxon>
        <taxon>Desulfarculaceae</taxon>
        <taxon>Dethiosulfatarculus</taxon>
    </lineage>
</organism>
<keyword evidence="1" id="KW-0378">Hydrolase</keyword>
<keyword evidence="2" id="KW-1185">Reference proteome</keyword>
<proteinExistence type="predicted"/>
<dbReference type="STRING" id="1429043.X474_21970"/>
<dbReference type="Proteomes" id="UP000032233">
    <property type="component" value="Unassembled WGS sequence"/>
</dbReference>
<dbReference type="PANTHER" id="PTHR43434:SF20">
    <property type="entry name" value="5'-NUCLEOTIDASE"/>
    <property type="match status" value="1"/>
</dbReference>
<sequence length="212" mass="23346">MMNLLFDLDGTLTNPFPGITNCIIYALKKVGIEPPARKDLTWCIGPPLLGSLEKLLGSDDKDLAETALAHYRERFGSKGLFENQVYEGIPEALRVLRKAGNSLFVATSKPAVYARKIIDHFGLDIYFEQVYGSELDGTRTNKIHLLAHIMAKESMAAADTLMIGDRRHDIIGARENGISGIGVLWGFGTRAELEESGAKRIIEKPADLKGLF</sequence>
<accession>A0A0D2J0W4</accession>
<dbReference type="FunFam" id="3.40.50.1000:FF:000022">
    <property type="entry name" value="Phosphoglycolate phosphatase"/>
    <property type="match status" value="1"/>
</dbReference>
<dbReference type="InterPro" id="IPR023214">
    <property type="entry name" value="HAD_sf"/>
</dbReference>
<dbReference type="EMBL" id="AZAC01000038">
    <property type="protein sequence ID" value="KIX11889.1"/>
    <property type="molecule type" value="Genomic_DNA"/>
</dbReference>